<keyword evidence="4" id="KW-1185">Reference proteome</keyword>
<feature type="compositionally biased region" description="Acidic residues" evidence="1">
    <location>
        <begin position="130"/>
        <end position="149"/>
    </location>
</feature>
<evidence type="ECO:0000313" key="4">
    <source>
        <dbReference type="Proteomes" id="UP000245783"/>
    </source>
</evidence>
<dbReference type="InterPro" id="IPR033194">
    <property type="entry name" value="MFAP1"/>
</dbReference>
<feature type="compositionally biased region" description="Polar residues" evidence="1">
    <location>
        <begin position="48"/>
        <end position="69"/>
    </location>
</feature>
<evidence type="ECO:0000259" key="2">
    <source>
        <dbReference type="Pfam" id="PF06991"/>
    </source>
</evidence>
<dbReference type="AlphaFoldDB" id="A0A316VWL6"/>
<sequence length="587" mass="66281">MQPRAGQSRTQVARPAARYRPGKSLAGQTGERYSSDEGSSGDEAPGRASNSAQNDTGLTYFQVGPSSGIGSAKKDITLDLKDVRVGGEQAEEESEYETDTDEEQGVKAPGLPPSRAGIGRMPPTKKGSSEEYETDTGSDEEESSEEEEEEKRPMMVKPIFVPKSKRTTTAMPPDMPSSDQAHAVPQKTEESLAPLQTLDVDALAELKEAEKQKQRKLQSQQLAAQSIGRQLLEKAAAEAVPDLDDTDGLEPEEEFQSWRLRELERLARERSKADAAQAEKAEIERRRAMPSAQRDAEDIAHAEKTRQEKLERRREALALASADGGGESSSAVGAGGKYYHKGAFYQGGPNEDDEIFKRDYQGLTEGQVDMKLLPKVMQVKDYGKKGRSKYTNLKDQDTSRSGKDPRFEQRRNGEAGQGCFRCGGDHLKKDCPDTRPDSHERGPASRTSTGANSYRADGRRREWGGEVRDGEGMVARLEGRREDLDRHSRDDRYRSTPTERERQDDRRHRPQDEDRERDYGSRRDRSRERSKSDRHGSRYDDRSRDAYDSRYHGSDRRESRRHRDSRDEPYEDAHARKRRRSRSRSPR</sequence>
<feature type="compositionally biased region" description="Polar residues" evidence="1">
    <location>
        <begin position="1"/>
        <end position="11"/>
    </location>
</feature>
<dbReference type="FunCoup" id="A0A316VWL6">
    <property type="interactions" value="39"/>
</dbReference>
<dbReference type="InParanoid" id="A0A316VWL6"/>
<dbReference type="Pfam" id="PF06991">
    <property type="entry name" value="MFAP1"/>
    <property type="match status" value="1"/>
</dbReference>
<dbReference type="RefSeq" id="XP_025369197.1">
    <property type="nucleotide sequence ID" value="XM_025516191.1"/>
</dbReference>
<dbReference type="EMBL" id="KZ819384">
    <property type="protein sequence ID" value="PWN42037.1"/>
    <property type="molecule type" value="Genomic_DNA"/>
</dbReference>
<feature type="compositionally biased region" description="Basic and acidic residues" evidence="1">
    <location>
        <begin position="72"/>
        <end position="85"/>
    </location>
</feature>
<dbReference type="OrthoDB" id="1111734at2759"/>
<dbReference type="STRING" id="1522189.A0A316VWL6"/>
<feature type="domain" description="Micro-fibrillar-associated protein 1 C-terminal" evidence="2">
    <location>
        <begin position="146"/>
        <end position="398"/>
    </location>
</feature>
<feature type="compositionally biased region" description="Basic and acidic residues" evidence="1">
    <location>
        <begin position="423"/>
        <end position="443"/>
    </location>
</feature>
<proteinExistence type="predicted"/>
<protein>
    <recommendedName>
        <fullName evidence="2">Micro-fibrillar-associated protein 1 C-terminal domain-containing protein</fullName>
    </recommendedName>
</protein>
<dbReference type="InterPro" id="IPR009730">
    <property type="entry name" value="MFAP1_C"/>
</dbReference>
<dbReference type="Proteomes" id="UP000245783">
    <property type="component" value="Unassembled WGS sequence"/>
</dbReference>
<feature type="compositionally biased region" description="Low complexity" evidence="1">
    <location>
        <begin position="317"/>
        <end position="332"/>
    </location>
</feature>
<feature type="compositionally biased region" description="Basic and acidic residues" evidence="1">
    <location>
        <begin position="456"/>
        <end position="558"/>
    </location>
</feature>
<accession>A0A316VWL6</accession>
<feature type="compositionally biased region" description="Acidic residues" evidence="1">
    <location>
        <begin position="89"/>
        <end position="103"/>
    </location>
</feature>
<feature type="compositionally biased region" description="Basic and acidic residues" evidence="1">
    <location>
        <begin position="564"/>
        <end position="574"/>
    </location>
</feature>
<evidence type="ECO:0000313" key="3">
    <source>
        <dbReference type="EMBL" id="PWN42037.1"/>
    </source>
</evidence>
<name>A0A316VWL6_9BASI</name>
<dbReference type="PANTHER" id="PTHR15327">
    <property type="entry name" value="MICROFIBRIL-ASSOCIATED PROTEIN"/>
    <property type="match status" value="1"/>
</dbReference>
<feature type="region of interest" description="Disordered" evidence="1">
    <location>
        <begin position="380"/>
        <end position="587"/>
    </location>
</feature>
<organism evidence="3 4">
    <name type="scientific">Ceraceosorus guamensis</name>
    <dbReference type="NCBI Taxonomy" id="1522189"/>
    <lineage>
        <taxon>Eukaryota</taxon>
        <taxon>Fungi</taxon>
        <taxon>Dikarya</taxon>
        <taxon>Basidiomycota</taxon>
        <taxon>Ustilaginomycotina</taxon>
        <taxon>Exobasidiomycetes</taxon>
        <taxon>Ceraceosorales</taxon>
        <taxon>Ceraceosoraceae</taxon>
        <taxon>Ceraceosorus</taxon>
    </lineage>
</organism>
<feature type="compositionally biased region" description="Basic residues" evidence="1">
    <location>
        <begin position="575"/>
        <end position="587"/>
    </location>
</feature>
<feature type="compositionally biased region" description="Basic and acidic residues" evidence="1">
    <location>
        <begin position="294"/>
        <end position="316"/>
    </location>
</feature>
<evidence type="ECO:0000256" key="1">
    <source>
        <dbReference type="SAM" id="MobiDB-lite"/>
    </source>
</evidence>
<feature type="compositionally biased region" description="Basic and acidic residues" evidence="1">
    <location>
        <begin position="392"/>
        <end position="413"/>
    </location>
</feature>
<feature type="region of interest" description="Disordered" evidence="1">
    <location>
        <begin position="1"/>
        <end position="196"/>
    </location>
</feature>
<feature type="region of interest" description="Disordered" evidence="1">
    <location>
        <begin position="267"/>
        <end position="354"/>
    </location>
</feature>
<dbReference type="GeneID" id="37038061"/>
<gene>
    <name evidence="3" type="ORF">IE81DRAFT_347764</name>
</gene>
<reference evidence="3 4" key="1">
    <citation type="journal article" date="2018" name="Mol. Biol. Evol.">
        <title>Broad Genomic Sampling Reveals a Smut Pathogenic Ancestry of the Fungal Clade Ustilaginomycotina.</title>
        <authorList>
            <person name="Kijpornyongpan T."/>
            <person name="Mondo S.J."/>
            <person name="Barry K."/>
            <person name="Sandor L."/>
            <person name="Lee J."/>
            <person name="Lipzen A."/>
            <person name="Pangilinan J."/>
            <person name="LaButti K."/>
            <person name="Hainaut M."/>
            <person name="Henrissat B."/>
            <person name="Grigoriev I.V."/>
            <person name="Spatafora J.W."/>
            <person name="Aime M.C."/>
        </authorList>
    </citation>
    <scope>NUCLEOTIDE SEQUENCE [LARGE SCALE GENOMIC DNA]</scope>
    <source>
        <strain evidence="3 4">MCA 4658</strain>
    </source>
</reference>
<feature type="compositionally biased region" description="Basic and acidic residues" evidence="1">
    <location>
        <begin position="267"/>
        <end position="287"/>
    </location>
</feature>